<comment type="caution">
    <text evidence="7">The sequence shown here is derived from an EMBL/GenBank/DDBJ whole genome shotgun (WGS) entry which is preliminary data.</text>
</comment>
<dbReference type="Gene3D" id="3.90.180.10">
    <property type="entry name" value="Medium-chain alcohol dehydrogenases, catalytic domain"/>
    <property type="match status" value="1"/>
</dbReference>
<evidence type="ECO:0000313" key="7">
    <source>
        <dbReference type="EMBL" id="MFC4736764.1"/>
    </source>
</evidence>
<keyword evidence="2 5" id="KW-0479">Metal-binding</keyword>
<evidence type="ECO:0000256" key="2">
    <source>
        <dbReference type="ARBA" id="ARBA00022723"/>
    </source>
</evidence>
<dbReference type="Pfam" id="PF00107">
    <property type="entry name" value="ADH_zinc_N"/>
    <property type="match status" value="1"/>
</dbReference>
<evidence type="ECO:0000259" key="6">
    <source>
        <dbReference type="SMART" id="SM00829"/>
    </source>
</evidence>
<name>A0ABV9NXP1_9BACI</name>
<proteinExistence type="inferred from homology"/>
<dbReference type="InterPro" id="IPR013149">
    <property type="entry name" value="ADH-like_C"/>
</dbReference>
<dbReference type="InterPro" id="IPR011032">
    <property type="entry name" value="GroES-like_sf"/>
</dbReference>
<evidence type="ECO:0000313" key="8">
    <source>
        <dbReference type="Proteomes" id="UP001595896"/>
    </source>
</evidence>
<evidence type="ECO:0000256" key="4">
    <source>
        <dbReference type="ARBA" id="ARBA00023002"/>
    </source>
</evidence>
<sequence length="346" mass="37526">MVMAKARAVDGPHQSFRKADIQRRELDKHDVLLEIHYAGICHSDIHTAHGDWGEAHYPLVPGHEIAGIVKEVGSDVTKFQPGDRAGVGCMVESCGSCENCEAGEEQYCLKGNTPTYDGVDKYGEPTQGGYSTHIVVTEDFVLHIPENLPLDAAAPLLCAGITTFSPLNRWQAGPGKKVAVVGLGGLGHMAVKIAHAMGADVTVLSQTLNKKDDGLRFGASAYYATKDEDTFDTLAGQFDLIINTVSAKININDYLSLLRLDGTLVNVGAPAEPLDVHVFSLIPQRRSFAGSLIGGIRETQDMLDFCAKHEIMPEIEVISADDIDDAYERVQKSDVKYRFVIDTSTL</sequence>
<evidence type="ECO:0000256" key="5">
    <source>
        <dbReference type="RuleBase" id="RU361277"/>
    </source>
</evidence>
<accession>A0ABV9NXP1</accession>
<dbReference type="CDD" id="cd05283">
    <property type="entry name" value="CAD1"/>
    <property type="match status" value="1"/>
</dbReference>
<dbReference type="Gene3D" id="3.40.50.720">
    <property type="entry name" value="NAD(P)-binding Rossmann-like Domain"/>
    <property type="match status" value="1"/>
</dbReference>
<evidence type="ECO:0000256" key="1">
    <source>
        <dbReference type="ARBA" id="ARBA00001947"/>
    </source>
</evidence>
<dbReference type="InterPro" id="IPR047109">
    <property type="entry name" value="CAD-like"/>
</dbReference>
<gene>
    <name evidence="7" type="ORF">ACFO4L_09230</name>
</gene>
<dbReference type="GO" id="GO:0016491">
    <property type="term" value="F:oxidoreductase activity"/>
    <property type="evidence" value="ECO:0007669"/>
    <property type="project" value="UniProtKB-KW"/>
</dbReference>
<dbReference type="Pfam" id="PF08240">
    <property type="entry name" value="ADH_N"/>
    <property type="match status" value="1"/>
</dbReference>
<dbReference type="InterPro" id="IPR013154">
    <property type="entry name" value="ADH-like_N"/>
</dbReference>
<dbReference type="EMBL" id="JBHSGK010000008">
    <property type="protein sequence ID" value="MFC4736764.1"/>
    <property type="molecule type" value="Genomic_DNA"/>
</dbReference>
<protein>
    <submittedName>
        <fullName evidence="7">NAD(P)-dependent alcohol dehydrogenase</fullName>
        <ecNumber evidence="7">1.1.-.-</ecNumber>
    </submittedName>
</protein>
<keyword evidence="8" id="KW-1185">Reference proteome</keyword>
<dbReference type="RefSeq" id="WP_377909379.1">
    <property type="nucleotide sequence ID" value="NZ_JBHSGK010000008.1"/>
</dbReference>
<comment type="cofactor">
    <cofactor evidence="1 5">
        <name>Zn(2+)</name>
        <dbReference type="ChEBI" id="CHEBI:29105"/>
    </cofactor>
</comment>
<organism evidence="7 8">
    <name type="scientific">Bacillus daqingensis</name>
    <dbReference type="NCBI Taxonomy" id="872396"/>
    <lineage>
        <taxon>Bacteria</taxon>
        <taxon>Bacillati</taxon>
        <taxon>Bacillota</taxon>
        <taxon>Bacilli</taxon>
        <taxon>Bacillales</taxon>
        <taxon>Bacillaceae</taxon>
        <taxon>Bacillus</taxon>
    </lineage>
</organism>
<dbReference type="PANTHER" id="PTHR42683">
    <property type="entry name" value="ALDEHYDE REDUCTASE"/>
    <property type="match status" value="1"/>
</dbReference>
<dbReference type="InterPro" id="IPR036291">
    <property type="entry name" value="NAD(P)-bd_dom_sf"/>
</dbReference>
<evidence type="ECO:0000256" key="3">
    <source>
        <dbReference type="ARBA" id="ARBA00022833"/>
    </source>
</evidence>
<dbReference type="Proteomes" id="UP001595896">
    <property type="component" value="Unassembled WGS sequence"/>
</dbReference>
<reference evidence="8" key="1">
    <citation type="journal article" date="2019" name="Int. J. Syst. Evol. Microbiol.">
        <title>The Global Catalogue of Microorganisms (GCM) 10K type strain sequencing project: providing services to taxonomists for standard genome sequencing and annotation.</title>
        <authorList>
            <consortium name="The Broad Institute Genomics Platform"/>
            <consortium name="The Broad Institute Genome Sequencing Center for Infectious Disease"/>
            <person name="Wu L."/>
            <person name="Ma J."/>
        </authorList>
    </citation>
    <scope>NUCLEOTIDE SEQUENCE [LARGE SCALE GENOMIC DNA]</scope>
    <source>
        <strain evidence="8">JCM 12165</strain>
    </source>
</reference>
<dbReference type="SUPFAM" id="SSF51735">
    <property type="entry name" value="NAD(P)-binding Rossmann-fold domains"/>
    <property type="match status" value="1"/>
</dbReference>
<dbReference type="PROSITE" id="PS00059">
    <property type="entry name" value="ADH_ZINC"/>
    <property type="match status" value="1"/>
</dbReference>
<comment type="similarity">
    <text evidence="5">Belongs to the zinc-containing alcohol dehydrogenase family.</text>
</comment>
<dbReference type="InterPro" id="IPR002328">
    <property type="entry name" value="ADH_Zn_CS"/>
</dbReference>
<dbReference type="SMART" id="SM00829">
    <property type="entry name" value="PKS_ER"/>
    <property type="match status" value="1"/>
</dbReference>
<dbReference type="InterPro" id="IPR020843">
    <property type="entry name" value="ER"/>
</dbReference>
<dbReference type="EC" id="1.1.-.-" evidence="7"/>
<keyword evidence="4 7" id="KW-0560">Oxidoreductase</keyword>
<keyword evidence="3 5" id="KW-0862">Zinc</keyword>
<dbReference type="SUPFAM" id="SSF50129">
    <property type="entry name" value="GroES-like"/>
    <property type="match status" value="1"/>
</dbReference>
<feature type="domain" description="Enoyl reductase (ER)" evidence="6">
    <location>
        <begin position="11"/>
        <end position="341"/>
    </location>
</feature>